<reference evidence="3 4" key="1">
    <citation type="journal article" date="2014" name="Genome Announc.">
        <title>Draft Genome Sequences of a Phylogenetically Diverse Suite of Pseudomonas syringae Strains from Multiple Source Populations.</title>
        <authorList>
            <person name="Baltrus D.A."/>
            <person name="Yourstone S."/>
            <person name="Lind A."/>
            <person name="Guilbaud C."/>
            <person name="Sands D.C."/>
            <person name="Jones C.D."/>
            <person name="Morris C.E."/>
            <person name="Dangl J.L."/>
        </authorList>
    </citation>
    <scope>NUCLEOTIDE SEQUENCE [LARGE SCALE GENOMIC DNA]</scope>
    <source>
        <strain evidence="3 4">CC1524</strain>
    </source>
</reference>
<proteinExistence type="predicted"/>
<evidence type="ECO:0000256" key="1">
    <source>
        <dbReference type="SAM" id="MobiDB-lite"/>
    </source>
</evidence>
<accession>A0ABX6H9D0</accession>
<feature type="region of interest" description="Disordered" evidence="1">
    <location>
        <begin position="76"/>
        <end position="98"/>
    </location>
</feature>
<sequence>MRISSSPFSGIVSQPPPGELASESPLANALLKPGGSASGAQCGVQFGQPAQNSPVALKGTEQTASSLLALLFQGAGRASATVSPEPPPPCATDPAQIDPAQIDPAQIDPAQVEPAAPAAPTDSVTSSDAADPANAPKAADAAFLDNSEYSSPEELKRWEPLVANLPPEQRLQAQQELNRPIAAARMAAGKGPDAEKAMEFINANPALKTAVDVGKSGGNADGKITNKDLKAFAKNMEKAADKADKDFAKYVEDNPNADPQSLEMVRNASLMQANLPLVRAADPHNAVGAADKSKVDGNISADDLNGLTAGNPGLSGVLKQSCNTWAQPGFLGQLDEAGMTGRAKAAHSPDQLFNSKNLSEWIKKAAPTNGGQFASMLSDAATVNAVSGIDISKLDSKVFDQPKSYSGAQKAAVMIKLQQTQQSVIAGRQLRNTEKTEAGLNERIAQLQSDPDVQAYLNKAVPEQERSLVRSDAALQKAVIQQAQNVNSGQALQTDMATADKAVNKRNPNADYSTAIDGMSAQLQLQQDLFPDAKVPTSQEVLGNRPDLSATIQNSYVENFANGGALKQLLGQKKVDGEQAMQTLAGQKAAYDSVLPSELTDSVNESYANSTVSELQNSKKGRKLLEGKTDESQGPSVAAELLAGGGPKILRSVMGFASVKDMLANGDKLGASQVIYDSTKYGAQAIKGGIDAGAKMLGREASVGLGRMAGQLAGRAVAMVAGEAAGMAAGMAVGASIPVIGWAIDGAMALGFGISMIVDAVKKHKAQKAFDHNVDPVLNQFGIPKAH</sequence>
<evidence type="ECO:0000313" key="4">
    <source>
        <dbReference type="Proteomes" id="UP000464644"/>
    </source>
</evidence>
<dbReference type="Pfam" id="PF16937">
    <property type="entry name" value="T3SS_HrpK1"/>
    <property type="match status" value="1"/>
</dbReference>
<keyword evidence="2" id="KW-0812">Transmembrane</keyword>
<keyword evidence="2" id="KW-0472">Membrane</keyword>
<dbReference type="RefSeq" id="WP_159372174.1">
    <property type="nucleotide sequence ID" value="NZ_CP047265.1"/>
</dbReference>
<gene>
    <name evidence="3" type="ORF">N015_06695</name>
</gene>
<feature type="compositionally biased region" description="Low complexity" evidence="1">
    <location>
        <begin position="128"/>
        <end position="142"/>
    </location>
</feature>
<keyword evidence="4" id="KW-1185">Reference proteome</keyword>
<feature type="compositionally biased region" description="Polar residues" evidence="1">
    <location>
        <begin position="1"/>
        <end position="12"/>
    </location>
</feature>
<keyword evidence="2" id="KW-1133">Transmembrane helix</keyword>
<feature type="compositionally biased region" description="Polar residues" evidence="1">
    <location>
        <begin position="48"/>
        <end position="59"/>
    </location>
</feature>
<dbReference type="Proteomes" id="UP000464644">
    <property type="component" value="Chromosome"/>
</dbReference>
<protein>
    <submittedName>
        <fullName evidence="3">Type III effector HrpK</fullName>
    </submittedName>
</protein>
<evidence type="ECO:0000256" key="2">
    <source>
        <dbReference type="SAM" id="Phobius"/>
    </source>
</evidence>
<feature type="region of interest" description="Disordered" evidence="1">
    <location>
        <begin position="112"/>
        <end position="151"/>
    </location>
</feature>
<dbReference type="EMBL" id="CP047265">
    <property type="protein sequence ID" value="QHF02115.1"/>
    <property type="molecule type" value="Genomic_DNA"/>
</dbReference>
<feature type="transmembrane region" description="Helical" evidence="2">
    <location>
        <begin position="739"/>
        <end position="758"/>
    </location>
</feature>
<feature type="region of interest" description="Disordered" evidence="1">
    <location>
        <begin position="1"/>
        <end position="59"/>
    </location>
</feature>
<evidence type="ECO:0000313" key="3">
    <source>
        <dbReference type="EMBL" id="QHF02115.1"/>
    </source>
</evidence>
<name>A0ABX6H9D0_9PSED</name>
<dbReference type="InterPro" id="IPR031613">
    <property type="entry name" value="HrpK"/>
</dbReference>
<organism evidence="3 4">
    <name type="scientific">Pseudomonas asturiensis</name>
    <dbReference type="NCBI Taxonomy" id="1190415"/>
    <lineage>
        <taxon>Bacteria</taxon>
        <taxon>Pseudomonadati</taxon>
        <taxon>Pseudomonadota</taxon>
        <taxon>Gammaproteobacteria</taxon>
        <taxon>Pseudomonadales</taxon>
        <taxon>Pseudomonadaceae</taxon>
        <taxon>Pseudomonas</taxon>
    </lineage>
</organism>